<dbReference type="InterPro" id="IPR012318">
    <property type="entry name" value="HTH_CRP"/>
</dbReference>
<protein>
    <submittedName>
        <fullName evidence="6">Crp/Fnr family transcriptional regulator</fullName>
    </submittedName>
</protein>
<accession>A0A6J5DIP7</accession>
<keyword evidence="7" id="KW-1185">Reference proteome</keyword>
<keyword evidence="1" id="KW-0805">Transcription regulation</keyword>
<dbReference type="SUPFAM" id="SSF46785">
    <property type="entry name" value="Winged helix' DNA-binding domain"/>
    <property type="match status" value="1"/>
</dbReference>
<keyword evidence="3" id="KW-0804">Transcription</keyword>
<dbReference type="SMART" id="SM00100">
    <property type="entry name" value="cNMP"/>
    <property type="match status" value="1"/>
</dbReference>
<dbReference type="InterPro" id="IPR018490">
    <property type="entry name" value="cNMP-bd_dom_sf"/>
</dbReference>
<dbReference type="GO" id="GO:0005829">
    <property type="term" value="C:cytosol"/>
    <property type="evidence" value="ECO:0007669"/>
    <property type="project" value="TreeGrafter"/>
</dbReference>
<name>A0A6J5DIP7_9BURK</name>
<evidence type="ECO:0000313" key="7">
    <source>
        <dbReference type="Proteomes" id="UP000494330"/>
    </source>
</evidence>
<reference evidence="6 7" key="1">
    <citation type="submission" date="2019-09" db="EMBL/GenBank/DDBJ databases">
        <authorList>
            <person name="Depoorter E."/>
        </authorList>
    </citation>
    <scope>NUCLEOTIDE SEQUENCE [LARGE SCALE GENOMIC DNA]</scope>
    <source>
        <strain evidence="6">LMG 30113</strain>
    </source>
</reference>
<dbReference type="EMBL" id="CABVQD010000008">
    <property type="protein sequence ID" value="VWB65495.1"/>
    <property type="molecule type" value="Genomic_DNA"/>
</dbReference>
<sequence length="225" mass="24584">MTRTGFNWIADLSPVARDALLARAHDRMLPNATVLYCQGDTTTELFQIVSGEVRMFVLDEDGQEVLIYFYGPGDVVADSSAIDPNPYPVTIMTRGETRLKAWSIDDVAELRAAFPEIDTSLALQMSQRLRGLLVLILELVTLSVPARVAARIASLAQLQGKSATGTPLSLSQTDLSLMVGATRQSINSVLNDLKGRDLIDTHYGRIYVKDLSGLSRYAAAVKRKA</sequence>
<dbReference type="GO" id="GO:0003700">
    <property type="term" value="F:DNA-binding transcription factor activity"/>
    <property type="evidence" value="ECO:0007669"/>
    <property type="project" value="TreeGrafter"/>
</dbReference>
<dbReference type="AlphaFoldDB" id="A0A6J5DIP7"/>
<feature type="domain" description="HTH crp-type" evidence="5">
    <location>
        <begin position="142"/>
        <end position="212"/>
    </location>
</feature>
<dbReference type="InterPro" id="IPR036388">
    <property type="entry name" value="WH-like_DNA-bd_sf"/>
</dbReference>
<proteinExistence type="predicted"/>
<dbReference type="Pfam" id="PF00027">
    <property type="entry name" value="cNMP_binding"/>
    <property type="match status" value="1"/>
</dbReference>
<dbReference type="InterPro" id="IPR000595">
    <property type="entry name" value="cNMP-bd_dom"/>
</dbReference>
<dbReference type="RefSeq" id="WP_031397702.1">
    <property type="nucleotide sequence ID" value="NZ_CABVQD010000008.1"/>
</dbReference>
<evidence type="ECO:0000256" key="1">
    <source>
        <dbReference type="ARBA" id="ARBA00023015"/>
    </source>
</evidence>
<dbReference type="InterPro" id="IPR036390">
    <property type="entry name" value="WH_DNA-bd_sf"/>
</dbReference>
<dbReference type="PROSITE" id="PS51063">
    <property type="entry name" value="HTH_CRP_2"/>
    <property type="match status" value="1"/>
</dbReference>
<dbReference type="PANTHER" id="PTHR24567">
    <property type="entry name" value="CRP FAMILY TRANSCRIPTIONAL REGULATORY PROTEIN"/>
    <property type="match status" value="1"/>
</dbReference>
<evidence type="ECO:0000313" key="6">
    <source>
        <dbReference type="EMBL" id="VWB65495.1"/>
    </source>
</evidence>
<dbReference type="PANTHER" id="PTHR24567:SF68">
    <property type="entry name" value="DNA-BINDING TRANSCRIPTIONAL DUAL REGULATOR CRP"/>
    <property type="match status" value="1"/>
</dbReference>
<dbReference type="InterPro" id="IPR014710">
    <property type="entry name" value="RmlC-like_jellyroll"/>
</dbReference>
<dbReference type="SUPFAM" id="SSF51206">
    <property type="entry name" value="cAMP-binding domain-like"/>
    <property type="match status" value="1"/>
</dbReference>
<gene>
    <name evidence="6" type="ORF">BPA30113_02925</name>
</gene>
<organism evidence="6 7">
    <name type="scientific">Burkholderia paludis</name>
    <dbReference type="NCBI Taxonomy" id="1506587"/>
    <lineage>
        <taxon>Bacteria</taxon>
        <taxon>Pseudomonadati</taxon>
        <taxon>Pseudomonadota</taxon>
        <taxon>Betaproteobacteria</taxon>
        <taxon>Burkholderiales</taxon>
        <taxon>Burkholderiaceae</taxon>
        <taxon>Burkholderia</taxon>
        <taxon>Burkholderia cepacia complex</taxon>
    </lineage>
</organism>
<dbReference type="GO" id="GO:0003677">
    <property type="term" value="F:DNA binding"/>
    <property type="evidence" value="ECO:0007669"/>
    <property type="project" value="UniProtKB-KW"/>
</dbReference>
<dbReference type="Gene3D" id="2.60.120.10">
    <property type="entry name" value="Jelly Rolls"/>
    <property type="match status" value="1"/>
</dbReference>
<keyword evidence="2" id="KW-0238">DNA-binding</keyword>
<dbReference type="InterPro" id="IPR050397">
    <property type="entry name" value="Env_Response_Regulators"/>
</dbReference>
<dbReference type="CDD" id="cd00038">
    <property type="entry name" value="CAP_ED"/>
    <property type="match status" value="1"/>
</dbReference>
<evidence type="ECO:0000256" key="2">
    <source>
        <dbReference type="ARBA" id="ARBA00023125"/>
    </source>
</evidence>
<dbReference type="Proteomes" id="UP000494330">
    <property type="component" value="Unassembled WGS sequence"/>
</dbReference>
<dbReference type="SMART" id="SM00419">
    <property type="entry name" value="HTH_CRP"/>
    <property type="match status" value="1"/>
</dbReference>
<evidence type="ECO:0000259" key="4">
    <source>
        <dbReference type="PROSITE" id="PS50042"/>
    </source>
</evidence>
<dbReference type="Pfam" id="PF13545">
    <property type="entry name" value="HTH_Crp_2"/>
    <property type="match status" value="1"/>
</dbReference>
<evidence type="ECO:0000256" key="3">
    <source>
        <dbReference type="ARBA" id="ARBA00023163"/>
    </source>
</evidence>
<dbReference type="PROSITE" id="PS50042">
    <property type="entry name" value="CNMP_BINDING_3"/>
    <property type="match status" value="1"/>
</dbReference>
<dbReference type="Gene3D" id="1.10.10.10">
    <property type="entry name" value="Winged helix-like DNA-binding domain superfamily/Winged helix DNA-binding domain"/>
    <property type="match status" value="1"/>
</dbReference>
<feature type="domain" description="Cyclic nucleotide-binding" evidence="4">
    <location>
        <begin position="8"/>
        <end position="105"/>
    </location>
</feature>
<evidence type="ECO:0000259" key="5">
    <source>
        <dbReference type="PROSITE" id="PS51063"/>
    </source>
</evidence>